<name>A0A2P8EET5_9BACT</name>
<dbReference type="AlphaFoldDB" id="A0A2P8EET5"/>
<gene>
    <name evidence="1" type="ORF">CLV48_101916</name>
</gene>
<dbReference type="NCBIfam" id="TIGR04282">
    <property type="entry name" value="glyco_like_cofC"/>
    <property type="match status" value="1"/>
</dbReference>
<dbReference type="OrthoDB" id="9798250at2"/>
<sequence length="202" mass="22977">MNAINTAIIVFQKNPVLGRVKTRIAKQLGDEKALEIYRILVQKTHEQLSLVPDSDIFLYYSDYLEDVSWKPKHGKIFFRLQKGNDLGEKMRCAFEDVFSEGYQKVIIIGTDCPEISPSLLTDAATLLDLNEVVFGPAMDGGYYLLGLKKLHEGLFEKIPWSTDSVMELSIQYLKSNNISYQTLVLLSDIDTEEDWKAYISSP</sequence>
<dbReference type="PANTHER" id="PTHR36529:SF1">
    <property type="entry name" value="GLYCOSYLTRANSFERASE"/>
    <property type="match status" value="1"/>
</dbReference>
<dbReference type="InterPro" id="IPR018641">
    <property type="entry name" value="Trfase_1_rSAM/seldom-assoc"/>
</dbReference>
<comment type="caution">
    <text evidence="1">The sequence shown here is derived from an EMBL/GenBank/DDBJ whole genome shotgun (WGS) entry which is preliminary data.</text>
</comment>
<accession>A0A2P8EET5</accession>
<protein>
    <recommendedName>
        <fullName evidence="3">Glycosyltransferase A (GT-A) superfamily protein (DUF2064 family)</fullName>
    </recommendedName>
</protein>
<evidence type="ECO:0000313" key="2">
    <source>
        <dbReference type="Proteomes" id="UP000240708"/>
    </source>
</evidence>
<dbReference type="Proteomes" id="UP000240708">
    <property type="component" value="Unassembled WGS sequence"/>
</dbReference>
<keyword evidence="2" id="KW-1185">Reference proteome</keyword>
<organism evidence="1 2">
    <name type="scientific">Cecembia rubra</name>
    <dbReference type="NCBI Taxonomy" id="1485585"/>
    <lineage>
        <taxon>Bacteria</taxon>
        <taxon>Pseudomonadati</taxon>
        <taxon>Bacteroidota</taxon>
        <taxon>Cytophagia</taxon>
        <taxon>Cytophagales</taxon>
        <taxon>Cyclobacteriaceae</taxon>
        <taxon>Cecembia</taxon>
    </lineage>
</organism>
<proteinExistence type="predicted"/>
<dbReference type="Gene3D" id="3.90.550.10">
    <property type="entry name" value="Spore Coat Polysaccharide Biosynthesis Protein SpsA, Chain A"/>
    <property type="match status" value="1"/>
</dbReference>
<evidence type="ECO:0000313" key="1">
    <source>
        <dbReference type="EMBL" id="PSL07975.1"/>
    </source>
</evidence>
<dbReference type="EMBL" id="PYGF01000001">
    <property type="protein sequence ID" value="PSL07975.1"/>
    <property type="molecule type" value="Genomic_DNA"/>
</dbReference>
<dbReference type="InterPro" id="IPR029044">
    <property type="entry name" value="Nucleotide-diphossugar_trans"/>
</dbReference>
<dbReference type="RefSeq" id="WP_106566000.1">
    <property type="nucleotide sequence ID" value="NZ_PYGF01000001.1"/>
</dbReference>
<reference evidence="1 2" key="1">
    <citation type="submission" date="2018-03" db="EMBL/GenBank/DDBJ databases">
        <title>Genomic Encyclopedia of Archaeal and Bacterial Type Strains, Phase II (KMG-II): from individual species to whole genera.</title>
        <authorList>
            <person name="Goeker M."/>
        </authorList>
    </citation>
    <scope>NUCLEOTIDE SEQUENCE [LARGE SCALE GENOMIC DNA]</scope>
    <source>
        <strain evidence="1 2">DSM 28057</strain>
    </source>
</reference>
<dbReference type="SUPFAM" id="SSF53448">
    <property type="entry name" value="Nucleotide-diphospho-sugar transferases"/>
    <property type="match status" value="1"/>
</dbReference>
<evidence type="ECO:0008006" key="3">
    <source>
        <dbReference type="Google" id="ProtNLM"/>
    </source>
</evidence>
<dbReference type="PANTHER" id="PTHR36529">
    <property type="entry name" value="SLL1095 PROTEIN"/>
    <property type="match status" value="1"/>
</dbReference>
<dbReference type="Pfam" id="PF09837">
    <property type="entry name" value="DUF2064"/>
    <property type="match status" value="1"/>
</dbReference>